<dbReference type="EMBL" id="SMAG01000002">
    <property type="protein sequence ID" value="TCS95779.1"/>
    <property type="molecule type" value="Genomic_DNA"/>
</dbReference>
<dbReference type="AlphaFoldDB" id="A0A4R3L812"/>
<gene>
    <name evidence="1" type="ORF">EDD58_102360</name>
</gene>
<protein>
    <submittedName>
        <fullName evidence="1">Uncharacterized protein</fullName>
    </submittedName>
</protein>
<evidence type="ECO:0000313" key="1">
    <source>
        <dbReference type="EMBL" id="TCS95779.1"/>
    </source>
</evidence>
<proteinExistence type="predicted"/>
<keyword evidence="2" id="KW-1185">Reference proteome</keyword>
<organism evidence="1 2">
    <name type="scientific">Hazenella coriacea</name>
    <dbReference type="NCBI Taxonomy" id="1179467"/>
    <lineage>
        <taxon>Bacteria</taxon>
        <taxon>Bacillati</taxon>
        <taxon>Bacillota</taxon>
        <taxon>Bacilli</taxon>
        <taxon>Bacillales</taxon>
        <taxon>Thermoactinomycetaceae</taxon>
        <taxon>Hazenella</taxon>
    </lineage>
</organism>
<name>A0A4R3L812_9BACL</name>
<accession>A0A4R3L812</accession>
<dbReference type="Proteomes" id="UP000294937">
    <property type="component" value="Unassembled WGS sequence"/>
</dbReference>
<reference evidence="1 2" key="1">
    <citation type="submission" date="2019-03" db="EMBL/GenBank/DDBJ databases">
        <title>Genomic Encyclopedia of Type Strains, Phase IV (KMG-IV): sequencing the most valuable type-strain genomes for metagenomic binning, comparative biology and taxonomic classification.</title>
        <authorList>
            <person name="Goeker M."/>
        </authorList>
    </citation>
    <scope>NUCLEOTIDE SEQUENCE [LARGE SCALE GENOMIC DNA]</scope>
    <source>
        <strain evidence="1 2">DSM 45707</strain>
    </source>
</reference>
<comment type="caution">
    <text evidence="1">The sequence shown here is derived from an EMBL/GenBank/DDBJ whole genome shotgun (WGS) entry which is preliminary data.</text>
</comment>
<sequence length="41" mass="4869">MAEIEKKELHLAQCARIQDFFANQEGRFMMSVVRCMNELLH</sequence>
<evidence type="ECO:0000313" key="2">
    <source>
        <dbReference type="Proteomes" id="UP000294937"/>
    </source>
</evidence>